<dbReference type="AlphaFoldDB" id="A0A7S1DCY8"/>
<sequence length="161" mass="18318">MKDIQELRLVDCHLEQSTAIKTLPLALHQCRGITSFCMDYAETFYFAPSLDELLNALGPTFSTHATLNTLELSFPRAILGPMGAKAIAKMILWNPPNLSQQQPQQQQKQQQRRRCLTILVYRVTQQAADILQLLTDNCPQQQQHSNILQLFQTKPKTINIS</sequence>
<reference evidence="1" key="1">
    <citation type="submission" date="2021-01" db="EMBL/GenBank/DDBJ databases">
        <authorList>
            <person name="Corre E."/>
            <person name="Pelletier E."/>
            <person name="Niang G."/>
            <person name="Scheremetjew M."/>
            <person name="Finn R."/>
            <person name="Kale V."/>
            <person name="Holt S."/>
            <person name="Cochrane G."/>
            <person name="Meng A."/>
            <person name="Brown T."/>
            <person name="Cohen L."/>
        </authorList>
    </citation>
    <scope>NUCLEOTIDE SEQUENCE</scope>
    <source>
        <strain evidence="1">ECT3854</strain>
    </source>
</reference>
<proteinExistence type="predicted"/>
<protein>
    <submittedName>
        <fullName evidence="1">Uncharacterized protein</fullName>
    </submittedName>
</protein>
<accession>A0A7S1DCY8</accession>
<dbReference type="EMBL" id="HBFW01024425">
    <property type="protein sequence ID" value="CAD8944516.1"/>
    <property type="molecule type" value="Transcribed_RNA"/>
</dbReference>
<gene>
    <name evidence="1" type="ORF">CTEN0397_LOCUS15676</name>
</gene>
<organism evidence="1">
    <name type="scientific">Cyclophora tenuis</name>
    <name type="common">Marine diatom</name>
    <dbReference type="NCBI Taxonomy" id="216820"/>
    <lineage>
        <taxon>Eukaryota</taxon>
        <taxon>Sar</taxon>
        <taxon>Stramenopiles</taxon>
        <taxon>Ochrophyta</taxon>
        <taxon>Bacillariophyta</taxon>
        <taxon>Fragilariophyceae</taxon>
        <taxon>Fragilariophycidae</taxon>
        <taxon>Cyclophorales</taxon>
        <taxon>Cyclophoraceae</taxon>
        <taxon>Cyclophora</taxon>
    </lineage>
</organism>
<evidence type="ECO:0000313" key="1">
    <source>
        <dbReference type="EMBL" id="CAD8944516.1"/>
    </source>
</evidence>
<name>A0A7S1DCY8_CYCTE</name>